<dbReference type="EMBL" id="KZ665731">
    <property type="protein sequence ID" value="PPR98051.1"/>
    <property type="molecule type" value="Genomic_DNA"/>
</dbReference>
<evidence type="ECO:0000256" key="1">
    <source>
        <dbReference type="SAM" id="MobiDB-lite"/>
    </source>
</evidence>
<feature type="region of interest" description="Disordered" evidence="1">
    <location>
        <begin position="22"/>
        <end position="42"/>
    </location>
</feature>
<accession>A0A2P5X410</accession>
<name>A0A2P5X410_GOSBA</name>
<evidence type="ECO:0000313" key="2">
    <source>
        <dbReference type="EMBL" id="PPR98051.1"/>
    </source>
</evidence>
<dbReference type="AlphaFoldDB" id="A0A2P5X410"/>
<proteinExistence type="predicted"/>
<protein>
    <submittedName>
        <fullName evidence="2">Uncharacterized protein</fullName>
    </submittedName>
</protein>
<organism evidence="2 3">
    <name type="scientific">Gossypium barbadense</name>
    <name type="common">Sea Island cotton</name>
    <name type="synonym">Hibiscus barbadensis</name>
    <dbReference type="NCBI Taxonomy" id="3634"/>
    <lineage>
        <taxon>Eukaryota</taxon>
        <taxon>Viridiplantae</taxon>
        <taxon>Streptophyta</taxon>
        <taxon>Embryophyta</taxon>
        <taxon>Tracheophyta</taxon>
        <taxon>Spermatophyta</taxon>
        <taxon>Magnoliopsida</taxon>
        <taxon>eudicotyledons</taxon>
        <taxon>Gunneridae</taxon>
        <taxon>Pentapetalae</taxon>
        <taxon>rosids</taxon>
        <taxon>malvids</taxon>
        <taxon>Malvales</taxon>
        <taxon>Malvaceae</taxon>
        <taxon>Malvoideae</taxon>
        <taxon>Gossypium</taxon>
    </lineage>
</organism>
<reference evidence="2 3" key="1">
    <citation type="submission" date="2015-01" db="EMBL/GenBank/DDBJ databases">
        <title>Genome of allotetraploid Gossypium barbadense reveals genomic plasticity and fiber elongation in cotton evolution.</title>
        <authorList>
            <person name="Chen X."/>
            <person name="Liu X."/>
            <person name="Zhao B."/>
            <person name="Zheng H."/>
            <person name="Hu Y."/>
            <person name="Lu G."/>
            <person name="Yang C."/>
            <person name="Chen J."/>
            <person name="Shan C."/>
            <person name="Zhang L."/>
            <person name="Zhou Y."/>
            <person name="Wang L."/>
            <person name="Guo W."/>
            <person name="Bai Y."/>
            <person name="Ruan J."/>
            <person name="Shangguan X."/>
            <person name="Mao Y."/>
            <person name="Jiang J."/>
            <person name="Zhu Y."/>
            <person name="Lei J."/>
            <person name="Kang H."/>
            <person name="Chen S."/>
            <person name="He X."/>
            <person name="Wang R."/>
            <person name="Wang Y."/>
            <person name="Chen J."/>
            <person name="Wang L."/>
            <person name="Yu S."/>
            <person name="Wang B."/>
            <person name="Wei J."/>
            <person name="Song S."/>
            <person name="Lu X."/>
            <person name="Gao Z."/>
            <person name="Gu W."/>
            <person name="Deng X."/>
            <person name="Ma D."/>
            <person name="Wang S."/>
            <person name="Liang W."/>
            <person name="Fang L."/>
            <person name="Cai C."/>
            <person name="Zhu X."/>
            <person name="Zhou B."/>
            <person name="Zhang Y."/>
            <person name="Chen Z."/>
            <person name="Xu S."/>
            <person name="Zhu R."/>
            <person name="Wang S."/>
            <person name="Zhang T."/>
            <person name="Zhao G."/>
        </authorList>
    </citation>
    <scope>NUCLEOTIDE SEQUENCE [LARGE SCALE GENOMIC DNA]</scope>
    <source>
        <strain evidence="3">cv. Xinhai21</strain>
        <tissue evidence="2">Leaf</tissue>
    </source>
</reference>
<dbReference type="Proteomes" id="UP000239757">
    <property type="component" value="Unassembled WGS sequence"/>
</dbReference>
<gene>
    <name evidence="2" type="ORF">GOBAR_AA22618</name>
</gene>
<evidence type="ECO:0000313" key="3">
    <source>
        <dbReference type="Proteomes" id="UP000239757"/>
    </source>
</evidence>
<sequence>MGEPVKTARACDMPVSNTRGQTYHTNTGVGEANNARQGRTTQPCAPTCPRNTGIIHFLPYSKTLTLAVAFNVVFMRKEGHCPCFEKRKGASSSAGCCIEWTAIEQVQLADTIRALLTIDPWELFFGIIEPTYLELMMELCSTFHLQTAMMNYDDPGTVYCQIHHSHFCCWDALVPGEATYNPSRSKASALSPSLRYLHAILAHTITRGERELALSTLTIPTSYGACRTGTSSTSPISSPS</sequence>